<dbReference type="SMART" id="SM00020">
    <property type="entry name" value="Tryp_SPc"/>
    <property type="match status" value="1"/>
</dbReference>
<reference evidence="4" key="1">
    <citation type="journal article" date="2023" name="Insect Mol. Biol.">
        <title>Genome sequencing provides insights into the evolution of gene families encoding plant cell wall-degrading enzymes in longhorned beetles.</title>
        <authorList>
            <person name="Shin N.R."/>
            <person name="Okamura Y."/>
            <person name="Kirsch R."/>
            <person name="Pauchet Y."/>
        </authorList>
    </citation>
    <scope>NUCLEOTIDE SEQUENCE</scope>
    <source>
        <strain evidence="4">RBIC_L_NR</strain>
    </source>
</reference>
<dbReference type="Gene3D" id="2.40.10.10">
    <property type="entry name" value="Trypsin-like serine proteases"/>
    <property type="match status" value="2"/>
</dbReference>
<dbReference type="SUPFAM" id="SSF50494">
    <property type="entry name" value="Trypsin-like serine proteases"/>
    <property type="match status" value="1"/>
</dbReference>
<evidence type="ECO:0000313" key="5">
    <source>
        <dbReference type="Proteomes" id="UP001162156"/>
    </source>
</evidence>
<name>A0AAV8ZK40_9CUCU</name>
<feature type="domain" description="Peptidase S1" evidence="3">
    <location>
        <begin position="13"/>
        <end position="237"/>
    </location>
</feature>
<feature type="non-terminal residue" evidence="4">
    <location>
        <position position="1"/>
    </location>
</feature>
<protein>
    <recommendedName>
        <fullName evidence="3">Peptidase S1 domain-containing protein</fullName>
    </recommendedName>
</protein>
<dbReference type="Pfam" id="PF00089">
    <property type="entry name" value="Trypsin"/>
    <property type="match status" value="1"/>
</dbReference>
<dbReference type="GO" id="GO:0006508">
    <property type="term" value="P:proteolysis"/>
    <property type="evidence" value="ECO:0007669"/>
    <property type="project" value="InterPro"/>
</dbReference>
<comment type="caution">
    <text evidence="4">The sequence shown here is derived from an EMBL/GenBank/DDBJ whole genome shotgun (WGS) entry which is preliminary data.</text>
</comment>
<accession>A0AAV8ZK40</accession>
<comment type="similarity">
    <text evidence="2">Belongs to the peptidase S1 family. CLIP subfamily.</text>
</comment>
<dbReference type="InterPro" id="IPR051487">
    <property type="entry name" value="Ser/Thr_Proteases_Immune/Dev"/>
</dbReference>
<dbReference type="InterPro" id="IPR038565">
    <property type="entry name" value="CLIP_sf"/>
</dbReference>
<dbReference type="EMBL" id="JANEYF010001235">
    <property type="protein sequence ID" value="KAJ8965360.1"/>
    <property type="molecule type" value="Genomic_DNA"/>
</dbReference>
<evidence type="ECO:0000259" key="3">
    <source>
        <dbReference type="PROSITE" id="PS50240"/>
    </source>
</evidence>
<organism evidence="4 5">
    <name type="scientific">Rhamnusium bicolor</name>
    <dbReference type="NCBI Taxonomy" id="1586634"/>
    <lineage>
        <taxon>Eukaryota</taxon>
        <taxon>Metazoa</taxon>
        <taxon>Ecdysozoa</taxon>
        <taxon>Arthropoda</taxon>
        <taxon>Hexapoda</taxon>
        <taxon>Insecta</taxon>
        <taxon>Pterygota</taxon>
        <taxon>Neoptera</taxon>
        <taxon>Endopterygota</taxon>
        <taxon>Coleoptera</taxon>
        <taxon>Polyphaga</taxon>
        <taxon>Cucujiformia</taxon>
        <taxon>Chrysomeloidea</taxon>
        <taxon>Cerambycidae</taxon>
        <taxon>Lepturinae</taxon>
        <taxon>Rhagiini</taxon>
        <taxon>Rhamnusium</taxon>
    </lineage>
</organism>
<sequence length="250" mass="28197">IYLHKNIDDDCKLETGENGKCHIIHNCPYAKNLLREKQYPKICRFNGTTPVVCCNENKIKSNIVAEKLGVLSARKCHEYYPYQKYLFVGAAKPSLVKEFPHMYVWGDLDLATESDDAAPQDFTIKRAIPHPDYKRPARYHDIGLIELDRQVELTAYVGIACLDTERKHNESSMKATGWGKTEFSGTSSSYLLKTDLDIVPIDVCRPFYKGLGENLPNGILDDTQICAGGGKEQDTCQVNIIVFTLPSLEF</sequence>
<gene>
    <name evidence="4" type="ORF">NQ314_004200</name>
</gene>
<dbReference type="Gene3D" id="3.30.1640.30">
    <property type="match status" value="1"/>
</dbReference>
<evidence type="ECO:0000256" key="1">
    <source>
        <dbReference type="ARBA" id="ARBA00023157"/>
    </source>
</evidence>
<dbReference type="InterPro" id="IPR009003">
    <property type="entry name" value="Peptidase_S1_PA"/>
</dbReference>
<keyword evidence="5" id="KW-1185">Reference proteome</keyword>
<dbReference type="GO" id="GO:0004252">
    <property type="term" value="F:serine-type endopeptidase activity"/>
    <property type="evidence" value="ECO:0007669"/>
    <property type="project" value="InterPro"/>
</dbReference>
<evidence type="ECO:0000313" key="4">
    <source>
        <dbReference type="EMBL" id="KAJ8965360.1"/>
    </source>
</evidence>
<evidence type="ECO:0000256" key="2">
    <source>
        <dbReference type="ARBA" id="ARBA00024195"/>
    </source>
</evidence>
<dbReference type="InterPro" id="IPR001254">
    <property type="entry name" value="Trypsin_dom"/>
</dbReference>
<dbReference type="AlphaFoldDB" id="A0AAV8ZK40"/>
<dbReference type="Proteomes" id="UP001162156">
    <property type="component" value="Unassembled WGS sequence"/>
</dbReference>
<dbReference type="PROSITE" id="PS50240">
    <property type="entry name" value="TRYPSIN_DOM"/>
    <property type="match status" value="1"/>
</dbReference>
<dbReference type="PANTHER" id="PTHR24256">
    <property type="entry name" value="TRYPTASE-RELATED"/>
    <property type="match status" value="1"/>
</dbReference>
<keyword evidence="1" id="KW-1015">Disulfide bond</keyword>
<proteinExistence type="inferred from homology"/>
<dbReference type="InterPro" id="IPR043504">
    <property type="entry name" value="Peptidase_S1_PA_chymotrypsin"/>
</dbReference>